<sequence length="513" mass="54659">MPRADFDGNGLGDVFFRTADGHLYVSESGRPAYGPGDFFNERDHPEWNFYKDIIPIGDQSGDGLADFLTLSAQGRLDLVRSYSDNSANGVTWSGGGWQAYNKVFSPGDVNGDHKADLLARTPDGDLYLYLATGNLTSPFTPRTKLGSGWQRYDQLVGLSDNNGDGIGDLLARAPQGDLYFYAGTGDPTRPFRPPVLVGGGWNAYNQLAGGDDMTGDGTSDIVARTPGGALYVYQGDGHGNFTACTLDNRGFRWEQADLIATAGGNPAFGKPKILARDSRGVLYSYQALGNGQLAARHPEPRLYRCGTALSTLIGYVSDLAADGQPDTLSICGWGQLFGGSEGQNPMGSGGWDAYTVLTGPGDLTGDGKADLLARDKAGTLYLYRGDGSVDFPGLYPRIRIGAGWNAYDKILGAGDYTGDGRPDIVTRTPSGSLYLYEGTGTATAPFKARLQIGGGWQQYTQLAAIGDIDGDGKGDLLAANSRGDLYRYSTTGTGTFQPRVKLGSGWNTYHDLY</sequence>
<dbReference type="InterPro" id="IPR013517">
    <property type="entry name" value="FG-GAP"/>
</dbReference>
<evidence type="ECO:0000313" key="2">
    <source>
        <dbReference type="EMBL" id="GAA0623719.1"/>
    </source>
</evidence>
<dbReference type="InterPro" id="IPR028994">
    <property type="entry name" value="Integrin_alpha_N"/>
</dbReference>
<accession>A0ABN1GYL7</accession>
<dbReference type="Gene3D" id="2.130.10.130">
    <property type="entry name" value="Integrin alpha, N-terminal"/>
    <property type="match status" value="1"/>
</dbReference>
<comment type="caution">
    <text evidence="2">The sequence shown here is derived from an EMBL/GenBank/DDBJ whole genome shotgun (WGS) entry which is preliminary data.</text>
</comment>
<evidence type="ECO:0000313" key="3">
    <source>
        <dbReference type="Proteomes" id="UP001500668"/>
    </source>
</evidence>
<keyword evidence="3" id="KW-1185">Reference proteome</keyword>
<dbReference type="Gene3D" id="2.115.10.10">
    <property type="entry name" value="Tachylectin 2"/>
    <property type="match status" value="2"/>
</dbReference>
<dbReference type="PANTHER" id="PTHR44103">
    <property type="entry name" value="PROPROTEIN CONVERTASE P"/>
    <property type="match status" value="1"/>
</dbReference>
<gene>
    <name evidence="2" type="ORF">GCM10010394_63070</name>
</gene>
<proteinExistence type="predicted"/>
<protein>
    <submittedName>
        <fullName evidence="2">VCBS repeat-containing protein</fullName>
    </submittedName>
</protein>
<dbReference type="EMBL" id="BAAACA010000052">
    <property type="protein sequence ID" value="GAA0623719.1"/>
    <property type="molecule type" value="Genomic_DNA"/>
</dbReference>
<name>A0ABN1GYL7_9ACTN</name>
<keyword evidence="1" id="KW-0732">Signal</keyword>
<dbReference type="Proteomes" id="UP001500668">
    <property type="component" value="Unassembled WGS sequence"/>
</dbReference>
<dbReference type="PANTHER" id="PTHR44103:SF1">
    <property type="entry name" value="PROPROTEIN CONVERTASE P"/>
    <property type="match status" value="1"/>
</dbReference>
<dbReference type="Pfam" id="PF13517">
    <property type="entry name" value="FG-GAP_3"/>
    <property type="match status" value="1"/>
</dbReference>
<reference evidence="2 3" key="1">
    <citation type="journal article" date="2019" name="Int. J. Syst. Evol. Microbiol.">
        <title>The Global Catalogue of Microorganisms (GCM) 10K type strain sequencing project: providing services to taxonomists for standard genome sequencing and annotation.</title>
        <authorList>
            <consortium name="The Broad Institute Genomics Platform"/>
            <consortium name="The Broad Institute Genome Sequencing Center for Infectious Disease"/>
            <person name="Wu L."/>
            <person name="Ma J."/>
        </authorList>
    </citation>
    <scope>NUCLEOTIDE SEQUENCE [LARGE SCALE GENOMIC DNA]</scope>
    <source>
        <strain evidence="2 3">JCM 5067</strain>
    </source>
</reference>
<evidence type="ECO:0000256" key="1">
    <source>
        <dbReference type="ARBA" id="ARBA00022729"/>
    </source>
</evidence>
<dbReference type="SUPFAM" id="SSF69318">
    <property type="entry name" value="Integrin alpha N-terminal domain"/>
    <property type="match status" value="2"/>
</dbReference>
<organism evidence="2 3">
    <name type="scientific">Streptomyces crystallinus</name>
    <dbReference type="NCBI Taxonomy" id="68191"/>
    <lineage>
        <taxon>Bacteria</taxon>
        <taxon>Bacillati</taxon>
        <taxon>Actinomycetota</taxon>
        <taxon>Actinomycetes</taxon>
        <taxon>Kitasatosporales</taxon>
        <taxon>Streptomycetaceae</taxon>
        <taxon>Streptomyces</taxon>
    </lineage>
</organism>